<sequence>MGDGVAAAADTAGDAFHSLERKALAFNDEHPTTFRGNARGLGQRLTPDMKAKQAFLGRLEKQYGLPNGLLDGMWAQESSRGLNAVPSKAGVLGDFQIMPDVGCGCRG</sequence>
<dbReference type="RefSeq" id="WP_048845132.1">
    <property type="nucleotide sequence ID" value="NZ_BAMW01000010.1"/>
</dbReference>
<dbReference type="SUPFAM" id="SSF53955">
    <property type="entry name" value="Lysozyme-like"/>
    <property type="match status" value="1"/>
</dbReference>
<reference evidence="3" key="2">
    <citation type="submission" date="2014-06" db="EMBL/GenBank/DDBJ databases">
        <authorList>
            <person name="Ju J."/>
            <person name="Zhang J."/>
        </authorList>
    </citation>
    <scope>NUCLEOTIDE SEQUENCE [LARGE SCALE GENOMIC DNA]</scope>
    <source>
        <strain evidence="3">DmL_051</strain>
    </source>
</reference>
<dbReference type="EMBL" id="JOPA01000051">
    <property type="protein sequence ID" value="OUI90485.1"/>
    <property type="molecule type" value="Genomic_DNA"/>
</dbReference>
<evidence type="ECO:0000313" key="3">
    <source>
        <dbReference type="EMBL" id="OUI90485.1"/>
    </source>
</evidence>
<name>A0A252ALH6_9PROT</name>
<dbReference type="Proteomes" id="UP000321104">
    <property type="component" value="Unassembled WGS sequence"/>
</dbReference>
<accession>A0A252ALH6</accession>
<proteinExistence type="predicted"/>
<evidence type="ECO:0000313" key="4">
    <source>
        <dbReference type="Proteomes" id="UP000032673"/>
    </source>
</evidence>
<dbReference type="EMBL" id="BJXQ01000039">
    <property type="protein sequence ID" value="GEN04897.1"/>
    <property type="molecule type" value="Genomic_DNA"/>
</dbReference>
<protein>
    <submittedName>
        <fullName evidence="1">Lytic transglycosylase</fullName>
    </submittedName>
</protein>
<evidence type="ECO:0000313" key="6">
    <source>
        <dbReference type="Proteomes" id="UP000321104"/>
    </source>
</evidence>
<reference evidence="5" key="3">
    <citation type="submission" date="2014-06" db="EMBL/GenBank/DDBJ databases">
        <authorList>
            <person name="Winans N.J."/>
            <person name="Newell P.D."/>
            <person name="Douglas A.E."/>
        </authorList>
    </citation>
    <scope>NUCLEOTIDE SEQUENCE [LARGE SCALE GENOMIC DNA]</scope>
</reference>
<keyword evidence="4" id="KW-1185">Reference proteome</keyword>
<reference evidence="1 4" key="1">
    <citation type="submission" date="2012-11" db="EMBL/GenBank/DDBJ databases">
        <title>Whole genome sequence of Acetobacter indonesiensis 5H-1.</title>
        <authorList>
            <person name="Azuma Y."/>
            <person name="Higashiura N."/>
            <person name="Hirakawa H."/>
            <person name="Matsushita K."/>
        </authorList>
    </citation>
    <scope>NUCLEOTIDE SEQUENCE [LARGE SCALE GENOMIC DNA]</scope>
    <source>
        <strain evidence="1 4">5H-1</strain>
    </source>
</reference>
<dbReference type="Proteomes" id="UP000032673">
    <property type="component" value="Unassembled WGS sequence"/>
</dbReference>
<dbReference type="EMBL" id="BAMW01000010">
    <property type="protein sequence ID" value="GAN62586.1"/>
    <property type="molecule type" value="Genomic_DNA"/>
</dbReference>
<evidence type="ECO:0000313" key="5">
    <source>
        <dbReference type="Proteomes" id="UP000194641"/>
    </source>
</evidence>
<dbReference type="Proteomes" id="UP000194641">
    <property type="component" value="Unassembled WGS sequence"/>
</dbReference>
<gene>
    <name evidence="1" type="ORF">Abin_010_002</name>
    <name evidence="2" type="ORF">AIN02nite_29220</name>
    <name evidence="3" type="ORF">HK17_13860</name>
</gene>
<organism evidence="3 5">
    <name type="scientific">Acetobacter indonesiensis</name>
    <dbReference type="NCBI Taxonomy" id="104101"/>
    <lineage>
        <taxon>Bacteria</taxon>
        <taxon>Pseudomonadati</taxon>
        <taxon>Pseudomonadota</taxon>
        <taxon>Alphaproteobacteria</taxon>
        <taxon>Acetobacterales</taxon>
        <taxon>Acetobacteraceae</taxon>
        <taxon>Acetobacter</taxon>
    </lineage>
</organism>
<comment type="caution">
    <text evidence="3">The sequence shown here is derived from an EMBL/GenBank/DDBJ whole genome shotgun (WGS) entry which is preliminary data.</text>
</comment>
<reference evidence="2 6" key="4">
    <citation type="submission" date="2019-07" db="EMBL/GenBank/DDBJ databases">
        <title>Whole genome shotgun sequence of Acetobacter indonesiensis NBRC 16471.</title>
        <authorList>
            <person name="Hosoyama A."/>
            <person name="Uohara A."/>
            <person name="Ohji S."/>
            <person name="Ichikawa N."/>
        </authorList>
    </citation>
    <scope>NUCLEOTIDE SEQUENCE [LARGE SCALE GENOMIC DNA]</scope>
    <source>
        <strain evidence="2 6">NBRC 16471</strain>
    </source>
</reference>
<dbReference type="InterPro" id="IPR023346">
    <property type="entry name" value="Lysozyme-like_dom_sf"/>
</dbReference>
<evidence type="ECO:0000313" key="1">
    <source>
        <dbReference type="EMBL" id="GAN62586.1"/>
    </source>
</evidence>
<evidence type="ECO:0000313" key="2">
    <source>
        <dbReference type="EMBL" id="GEN04897.1"/>
    </source>
</evidence>
<dbReference type="AlphaFoldDB" id="A0A252ALH6"/>